<evidence type="ECO:0000313" key="1">
    <source>
        <dbReference type="EMBL" id="ROO90859.1"/>
    </source>
</evidence>
<dbReference type="RefSeq" id="WP_123669754.1">
    <property type="nucleotide sequence ID" value="NZ_RJKE01000001.1"/>
</dbReference>
<dbReference type="NCBIfam" id="NF038083">
    <property type="entry name" value="CU044_5270_fam"/>
    <property type="match status" value="1"/>
</dbReference>
<sequence length="366" mass="38658">MNDLEHLKTALAVPAPDRSVRDAGRHRLQRLIRAEGGRPSGGPRLTWRGLAIGAIGTVAAGAVLATTTLTAPQDPGTGAIAPGDSSVLLPADTVLMAASSKVRQRPEKGGYWRAKTENAPFKYKTAKGYTVQATMRTETWITASPQVKGWRVFDMSGYAPATPADKSAWEADGSPTSWRVEWAPGFCEQVKVKGGKDCHVTVTSEPEHSVEPIKTKNSIGDLGGRPITLDQVRALPTDADGLEAALADRMPGIEKEELRDTIIFEAGIDMIMRLPVTAEVRAAAYEMLAGLPGVESTGVIADPLGRRGPSVATNADGADNVLYQLILDEKTGLPLATQTVEVADGGTSGASVVTEIGWTDEKPGLS</sequence>
<name>A0A3N1DBH6_9ACTN</name>
<dbReference type="Proteomes" id="UP000272400">
    <property type="component" value="Unassembled WGS sequence"/>
</dbReference>
<gene>
    <name evidence="1" type="ORF">EDD29_8600</name>
</gene>
<dbReference type="AlphaFoldDB" id="A0A3N1DBH6"/>
<evidence type="ECO:0000313" key="2">
    <source>
        <dbReference type="Proteomes" id="UP000272400"/>
    </source>
</evidence>
<comment type="caution">
    <text evidence="1">The sequence shown here is derived from an EMBL/GenBank/DDBJ whole genome shotgun (WGS) entry which is preliminary data.</text>
</comment>
<dbReference type="OrthoDB" id="3467914at2"/>
<evidence type="ECO:0008006" key="3">
    <source>
        <dbReference type="Google" id="ProtNLM"/>
    </source>
</evidence>
<keyword evidence="2" id="KW-1185">Reference proteome</keyword>
<dbReference type="EMBL" id="RJKE01000001">
    <property type="protein sequence ID" value="ROO90859.1"/>
    <property type="molecule type" value="Genomic_DNA"/>
</dbReference>
<reference evidence="1 2" key="1">
    <citation type="submission" date="2018-11" db="EMBL/GenBank/DDBJ databases">
        <title>Sequencing the genomes of 1000 actinobacteria strains.</title>
        <authorList>
            <person name="Klenk H.-P."/>
        </authorList>
    </citation>
    <scope>NUCLEOTIDE SEQUENCE [LARGE SCALE GENOMIC DNA]</scope>
    <source>
        <strain evidence="1 2">DSM 44254</strain>
    </source>
</reference>
<accession>A0A3N1DBH6</accession>
<proteinExistence type="predicted"/>
<dbReference type="InterPro" id="IPR047789">
    <property type="entry name" value="CU044_5270-like"/>
</dbReference>
<protein>
    <recommendedName>
        <fullName evidence="3">CU044_5270 family protein</fullName>
    </recommendedName>
</protein>
<organism evidence="1 2">
    <name type="scientific">Actinocorallia herbida</name>
    <dbReference type="NCBI Taxonomy" id="58109"/>
    <lineage>
        <taxon>Bacteria</taxon>
        <taxon>Bacillati</taxon>
        <taxon>Actinomycetota</taxon>
        <taxon>Actinomycetes</taxon>
        <taxon>Streptosporangiales</taxon>
        <taxon>Thermomonosporaceae</taxon>
        <taxon>Actinocorallia</taxon>
    </lineage>
</organism>